<keyword evidence="1" id="KW-0812">Transmembrane</keyword>
<dbReference type="PROSITE" id="PS51257">
    <property type="entry name" value="PROKAR_LIPOPROTEIN"/>
    <property type="match status" value="1"/>
</dbReference>
<comment type="caution">
    <text evidence="2">The sequence shown here is derived from an EMBL/GenBank/DDBJ whole genome shotgun (WGS) entry which is preliminary data.</text>
</comment>
<evidence type="ECO:0000256" key="1">
    <source>
        <dbReference type="SAM" id="Phobius"/>
    </source>
</evidence>
<gene>
    <name evidence="2" type="ORF">COU81_00315</name>
</gene>
<proteinExistence type="predicted"/>
<keyword evidence="1" id="KW-1133">Transmembrane helix</keyword>
<sequence>MKYKACRYFKVVMILSIITACIIQLSLLLAVCGYESRPICGAATYNAKPIEHFRYGYALKYMDTPKKTQTYRYIYESSDALRFNTKTEQYLKEHPTDMVYISTQTAEEPQLLVIFSNDSLDEKWFRPEKNEK</sequence>
<dbReference type="EMBL" id="PFDW01000007">
    <property type="protein sequence ID" value="PJE58503.1"/>
    <property type="molecule type" value="Genomic_DNA"/>
</dbReference>
<accession>A0A2M8KF46</accession>
<dbReference type="Proteomes" id="UP000231450">
    <property type="component" value="Unassembled WGS sequence"/>
</dbReference>
<evidence type="ECO:0000313" key="2">
    <source>
        <dbReference type="EMBL" id="PJE58503.1"/>
    </source>
</evidence>
<feature type="transmembrane region" description="Helical" evidence="1">
    <location>
        <begin position="12"/>
        <end position="31"/>
    </location>
</feature>
<keyword evidence="1" id="KW-0472">Membrane</keyword>
<name>A0A2M8KF46_9BACT</name>
<protein>
    <submittedName>
        <fullName evidence="2">Uncharacterized protein</fullName>
    </submittedName>
</protein>
<evidence type="ECO:0000313" key="3">
    <source>
        <dbReference type="Proteomes" id="UP000231450"/>
    </source>
</evidence>
<reference evidence="3" key="1">
    <citation type="submission" date="2017-09" db="EMBL/GenBank/DDBJ databases">
        <title>Depth-based differentiation of microbial function through sediment-hosted aquifers and enrichment of novel symbionts in the deep terrestrial subsurface.</title>
        <authorList>
            <person name="Probst A.J."/>
            <person name="Ladd B."/>
            <person name="Jarett J.K."/>
            <person name="Geller-Mcgrath D.E."/>
            <person name="Sieber C.M.K."/>
            <person name="Emerson J.B."/>
            <person name="Anantharaman K."/>
            <person name="Thomas B.C."/>
            <person name="Malmstrom R."/>
            <person name="Stieglmeier M."/>
            <person name="Klingl A."/>
            <person name="Woyke T."/>
            <person name="Ryan C.M."/>
            <person name="Banfield J.F."/>
        </authorList>
    </citation>
    <scope>NUCLEOTIDE SEQUENCE [LARGE SCALE GENOMIC DNA]</scope>
</reference>
<organism evidence="2 3">
    <name type="scientific">Candidatus Portnoybacteria bacterium CG10_big_fil_rev_8_21_14_0_10_36_7</name>
    <dbReference type="NCBI Taxonomy" id="1974812"/>
    <lineage>
        <taxon>Bacteria</taxon>
        <taxon>Candidatus Portnoyibacteriota</taxon>
    </lineage>
</organism>
<dbReference type="AlphaFoldDB" id="A0A2M8KF46"/>